<evidence type="ECO:0000313" key="5">
    <source>
        <dbReference type="Proteomes" id="UP000291613"/>
    </source>
</evidence>
<comment type="pathway">
    <text evidence="1">Cofactor biosynthesis; pyrroloquinoline quinone biosynthesis.</text>
</comment>
<name>A0A4Q9GMN9_9HYPH</name>
<keyword evidence="5" id="KW-1185">Reference proteome</keyword>
<dbReference type="OrthoDB" id="7995890at2"/>
<dbReference type="AlphaFoldDB" id="A0A4Q9GMN9"/>
<dbReference type="Pfam" id="PF05402">
    <property type="entry name" value="PqqD"/>
    <property type="match status" value="1"/>
</dbReference>
<dbReference type="InterPro" id="IPR041881">
    <property type="entry name" value="PqqD_sf"/>
</dbReference>
<dbReference type="RefSeq" id="WP_131002113.1">
    <property type="nucleotide sequence ID" value="NZ_JBHSZR010000005.1"/>
</dbReference>
<reference evidence="4 5" key="1">
    <citation type="submission" date="2019-02" db="EMBL/GenBank/DDBJ databases">
        <title>Hansschlegelia quercus sp. nov., a novel methylotrophic bacterium from buds of oak (Quercus robur L.).</title>
        <authorList>
            <person name="Agafonova N.V."/>
            <person name="Kaparullina E.N."/>
            <person name="Grouzdev D.S."/>
            <person name="Doronina N.V."/>
        </authorList>
    </citation>
    <scope>NUCLEOTIDE SEQUENCE [LARGE SCALE GENOMIC DNA]</scope>
    <source>
        <strain evidence="4 5">Dub</strain>
    </source>
</reference>
<proteinExistence type="predicted"/>
<dbReference type="GO" id="GO:0018189">
    <property type="term" value="P:pyrroloquinoline quinone biosynthetic process"/>
    <property type="evidence" value="ECO:0007669"/>
    <property type="project" value="UniProtKB-UniPathway"/>
</dbReference>
<dbReference type="Proteomes" id="UP000291613">
    <property type="component" value="Unassembled WGS sequence"/>
</dbReference>
<sequence length="95" mass="10568">MTDIEVLSAAVPKLPRGVRLRRDEVRDQWLLLAPERVLHPDPVAVAVLERCDGVRTVDAIVDDLATAYAAPRETIEADVKKMLADLQAKRVLDLD</sequence>
<dbReference type="InterPro" id="IPR008792">
    <property type="entry name" value="PQQD"/>
</dbReference>
<evidence type="ECO:0000256" key="1">
    <source>
        <dbReference type="ARBA" id="ARBA00004886"/>
    </source>
</evidence>
<dbReference type="Gene3D" id="1.10.10.1150">
    <property type="entry name" value="Coenzyme PQQ synthesis protein D (PqqD)"/>
    <property type="match status" value="1"/>
</dbReference>
<evidence type="ECO:0000256" key="3">
    <source>
        <dbReference type="ARBA" id="ARBA00022905"/>
    </source>
</evidence>
<evidence type="ECO:0000313" key="4">
    <source>
        <dbReference type="EMBL" id="TBN54415.1"/>
    </source>
</evidence>
<dbReference type="EMBL" id="SIUB01000002">
    <property type="protein sequence ID" value="TBN54415.1"/>
    <property type="molecule type" value="Genomic_DNA"/>
</dbReference>
<comment type="caution">
    <text evidence="4">The sequence shown here is derived from an EMBL/GenBank/DDBJ whole genome shotgun (WGS) entry which is preliminary data.</text>
</comment>
<organism evidence="4 5">
    <name type="scientific">Hansschlegelia quercus</name>
    <dbReference type="NCBI Taxonomy" id="2528245"/>
    <lineage>
        <taxon>Bacteria</taxon>
        <taxon>Pseudomonadati</taxon>
        <taxon>Pseudomonadota</taxon>
        <taxon>Alphaproteobacteria</taxon>
        <taxon>Hyphomicrobiales</taxon>
        <taxon>Methylopilaceae</taxon>
        <taxon>Hansschlegelia</taxon>
    </lineage>
</organism>
<dbReference type="InterPro" id="IPR022479">
    <property type="entry name" value="PqqD_bac"/>
</dbReference>
<dbReference type="GO" id="GO:0048038">
    <property type="term" value="F:quinone binding"/>
    <property type="evidence" value="ECO:0007669"/>
    <property type="project" value="InterPro"/>
</dbReference>
<comment type="subunit">
    <text evidence="2">Monomer. Interacts with PqqE.</text>
</comment>
<keyword evidence="3" id="KW-0884">PQQ biosynthesis</keyword>
<gene>
    <name evidence="4" type="primary">pqqD</name>
    <name evidence="4" type="ORF">EYR15_06165</name>
</gene>
<protein>
    <submittedName>
        <fullName evidence="4">Pyrroloquinoline quinone biosynthesis peptide chaperone PqqD</fullName>
    </submittedName>
</protein>
<evidence type="ECO:0000256" key="2">
    <source>
        <dbReference type="ARBA" id="ARBA00011741"/>
    </source>
</evidence>
<accession>A0A4Q9GMN9</accession>
<dbReference type="UniPathway" id="UPA00539"/>
<dbReference type="NCBIfam" id="TIGR03859">
    <property type="entry name" value="PQQ_PqqD"/>
    <property type="match status" value="1"/>
</dbReference>